<dbReference type="STRING" id="460.Lstg_0481"/>
<dbReference type="PANTHER" id="PTHR38657">
    <property type="entry name" value="SLR1343 PROTEIN"/>
    <property type="match status" value="1"/>
</dbReference>
<dbReference type="EMBL" id="LNYZ01000002">
    <property type="protein sequence ID" value="KTD80645.1"/>
    <property type="molecule type" value="Genomic_DNA"/>
</dbReference>
<dbReference type="AlphaFoldDB" id="A0A378L628"/>
<dbReference type="SUPFAM" id="SSF48173">
    <property type="entry name" value="Cryptochrome/photolyase FAD-binding domain"/>
    <property type="match status" value="1"/>
</dbReference>
<gene>
    <name evidence="1" type="ORF">Lstg_0481</name>
    <name evidence="2" type="ORF">NCTC11991_01101</name>
</gene>
<name>A0A378L628_9GAMM</name>
<evidence type="ECO:0000313" key="3">
    <source>
        <dbReference type="Proteomes" id="UP000054820"/>
    </source>
</evidence>
<dbReference type="Gene3D" id="1.10.579.10">
    <property type="entry name" value="DNA Cyclobutane Dipyrimidine Photolyase, subunit A, domain 3"/>
    <property type="match status" value="1"/>
</dbReference>
<dbReference type="InterPro" id="IPR052551">
    <property type="entry name" value="UV-DNA_repair_photolyase"/>
</dbReference>
<keyword evidence="3" id="KW-1185">Reference proteome</keyword>
<dbReference type="Gene3D" id="1.10.10.1710">
    <property type="entry name" value="Deoxyribodipyrimidine photolyase-related"/>
    <property type="match status" value="1"/>
</dbReference>
<protein>
    <submittedName>
        <fullName evidence="2">Deoxyribodipyrimidine photolyase-related protein</fullName>
    </submittedName>
</protein>
<reference evidence="1 3" key="1">
    <citation type="submission" date="2015-11" db="EMBL/GenBank/DDBJ databases">
        <title>Genomic analysis of 38 Legionella species identifies large and diverse effector repertoires.</title>
        <authorList>
            <person name="Burstein D."/>
            <person name="Amaro F."/>
            <person name="Zusman T."/>
            <person name="Lifshitz Z."/>
            <person name="Cohen O."/>
            <person name="Gilbert J.A."/>
            <person name="Pupko T."/>
            <person name="Shuman H.A."/>
            <person name="Segal G."/>
        </authorList>
    </citation>
    <scope>NUCLEOTIDE SEQUENCE [LARGE SCALE GENOMIC DNA]</scope>
    <source>
        <strain evidence="1 3">SC-18-C9</strain>
    </source>
</reference>
<dbReference type="EMBL" id="UGOY01000001">
    <property type="protein sequence ID" value="STY22515.1"/>
    <property type="molecule type" value="Genomic_DNA"/>
</dbReference>
<keyword evidence="2" id="KW-0456">Lyase</keyword>
<dbReference type="GO" id="GO:0016829">
    <property type="term" value="F:lyase activity"/>
    <property type="evidence" value="ECO:0007669"/>
    <property type="project" value="UniProtKB-KW"/>
</dbReference>
<accession>A0A378L628</accession>
<organism evidence="2 4">
    <name type="scientific">Legionella steigerwaltii</name>
    <dbReference type="NCBI Taxonomy" id="460"/>
    <lineage>
        <taxon>Bacteria</taxon>
        <taxon>Pseudomonadati</taxon>
        <taxon>Pseudomonadota</taxon>
        <taxon>Gammaproteobacteria</taxon>
        <taxon>Legionellales</taxon>
        <taxon>Legionellaceae</taxon>
        <taxon>Legionella</taxon>
    </lineage>
</organism>
<sequence length="77" mass="8921">MPMGASKPYAASGKNIQRMSNFCESCAYDPNVLLGEKACPFNALYWNFLKQNEDKLKHNPRFHYAYMNWQKMAPGKK</sequence>
<dbReference type="PANTHER" id="PTHR38657:SF1">
    <property type="entry name" value="SLR1343 PROTEIN"/>
    <property type="match status" value="1"/>
</dbReference>
<reference evidence="2 4" key="2">
    <citation type="submission" date="2018-06" db="EMBL/GenBank/DDBJ databases">
        <authorList>
            <consortium name="Pathogen Informatics"/>
            <person name="Doyle S."/>
        </authorList>
    </citation>
    <scope>NUCLEOTIDE SEQUENCE [LARGE SCALE GENOMIC DNA]</scope>
    <source>
        <strain evidence="2 4">NCTC11991</strain>
    </source>
</reference>
<evidence type="ECO:0000313" key="2">
    <source>
        <dbReference type="EMBL" id="STY22515.1"/>
    </source>
</evidence>
<evidence type="ECO:0000313" key="4">
    <source>
        <dbReference type="Proteomes" id="UP000255110"/>
    </source>
</evidence>
<evidence type="ECO:0000313" key="1">
    <source>
        <dbReference type="EMBL" id="KTD80645.1"/>
    </source>
</evidence>
<proteinExistence type="predicted"/>
<dbReference type="InterPro" id="IPR036134">
    <property type="entry name" value="Crypto/Photolyase_FAD-like_sf"/>
</dbReference>
<dbReference type="Proteomes" id="UP000255110">
    <property type="component" value="Unassembled WGS sequence"/>
</dbReference>
<dbReference type="Proteomes" id="UP000054820">
    <property type="component" value="Unassembled WGS sequence"/>
</dbReference>